<evidence type="ECO:0000256" key="2">
    <source>
        <dbReference type="ARBA" id="ARBA00007639"/>
    </source>
</evidence>
<dbReference type="PANTHER" id="PTHR46847:SF1">
    <property type="entry name" value="D-ALLOSE-BINDING PERIPLASMIC PROTEIN-RELATED"/>
    <property type="match status" value="1"/>
</dbReference>
<reference evidence="5" key="1">
    <citation type="journal article" date="2021" name="Microorganisms">
        <title>Acidisoma silvae sp. nov. and Acidisomacellulosilytica sp. nov., Two Acidophilic Bacteria Isolated from Decaying Wood, Hydrolyzing Cellulose and Producing Poly-3-hydroxybutyrate.</title>
        <authorList>
            <person name="Mieszkin S."/>
            <person name="Pouder E."/>
            <person name="Uroz S."/>
            <person name="Simon-Colin C."/>
            <person name="Alain K."/>
        </authorList>
    </citation>
    <scope>NUCLEOTIDE SEQUENCE</scope>
    <source>
        <strain evidence="5">HW T2.11</strain>
    </source>
</reference>
<dbReference type="Gene3D" id="3.40.50.2300">
    <property type="match status" value="2"/>
</dbReference>
<dbReference type="Proteomes" id="UP000708298">
    <property type="component" value="Unassembled WGS sequence"/>
</dbReference>
<dbReference type="EMBL" id="JAESVB010000003">
    <property type="protein sequence ID" value="MCB8875213.1"/>
    <property type="molecule type" value="Genomic_DNA"/>
</dbReference>
<reference evidence="5" key="2">
    <citation type="submission" date="2021-01" db="EMBL/GenBank/DDBJ databases">
        <authorList>
            <person name="Mieszkin S."/>
            <person name="Pouder E."/>
            <person name="Alain K."/>
        </authorList>
    </citation>
    <scope>NUCLEOTIDE SEQUENCE</scope>
    <source>
        <strain evidence="5">HW T2.11</strain>
    </source>
</reference>
<evidence type="ECO:0000313" key="5">
    <source>
        <dbReference type="EMBL" id="MCB8875213.1"/>
    </source>
</evidence>
<dbReference type="InterPro" id="IPR025997">
    <property type="entry name" value="SBP_2_dom"/>
</dbReference>
<dbReference type="GO" id="GO:0030313">
    <property type="term" value="C:cell envelope"/>
    <property type="evidence" value="ECO:0007669"/>
    <property type="project" value="UniProtKB-SubCell"/>
</dbReference>
<keyword evidence="6" id="KW-1185">Reference proteome</keyword>
<comment type="subcellular location">
    <subcellularLocation>
        <location evidence="1">Cell envelope</location>
    </subcellularLocation>
</comment>
<keyword evidence="3" id="KW-0732">Signal</keyword>
<comment type="caution">
    <text evidence="5">The sequence shown here is derived from an EMBL/GenBank/DDBJ whole genome shotgun (WGS) entry which is preliminary data.</text>
</comment>
<dbReference type="GO" id="GO:0030246">
    <property type="term" value="F:carbohydrate binding"/>
    <property type="evidence" value="ECO:0007669"/>
    <property type="project" value="UniProtKB-ARBA"/>
</dbReference>
<dbReference type="CDD" id="cd20007">
    <property type="entry name" value="PBP1_ABC_sugar_binding-like"/>
    <property type="match status" value="1"/>
</dbReference>
<sequence>MERRSVIGGLGLGLAGAATLLSSGRAQAQGKSFTIALIPGLTTDAFYITMHRGAAAAAKALGVNLVFQGAPSFNPVEQVPVLDAVIARKPDALLIAPTDKVQLVQPLQGAVSAGIPVITVDTYIGSGVYQTGTGQADFPLSYIASNNTLGGQMGARALAKELGGKGKVYVSNIQPGVSTTDERTAGFIAEMKQNFPGITVLPTQFNDDDANKAAGQAQSVLARNSDLAGIFGANLFSAMGAANGIQQGGAGGKVKVVAFDAPQTIIGNIKTGLIDIAIAQHPAEIGWFGVAAAYAHLTGQSIPPAIATGFTIIDKQNVDDPAIQKFVYSA</sequence>
<evidence type="ECO:0000256" key="1">
    <source>
        <dbReference type="ARBA" id="ARBA00004196"/>
    </source>
</evidence>
<organism evidence="5 6">
    <name type="scientific">Acidisoma silvae</name>
    <dbReference type="NCBI Taxonomy" id="2802396"/>
    <lineage>
        <taxon>Bacteria</taxon>
        <taxon>Pseudomonadati</taxon>
        <taxon>Pseudomonadota</taxon>
        <taxon>Alphaproteobacteria</taxon>
        <taxon>Acetobacterales</taxon>
        <taxon>Acidocellaceae</taxon>
        <taxon>Acidisoma</taxon>
    </lineage>
</organism>
<dbReference type="Pfam" id="PF13407">
    <property type="entry name" value="Peripla_BP_4"/>
    <property type="match status" value="1"/>
</dbReference>
<evidence type="ECO:0000259" key="4">
    <source>
        <dbReference type="Pfam" id="PF13407"/>
    </source>
</evidence>
<comment type="similarity">
    <text evidence="2">Belongs to the bacterial solute-binding protein 2 family.</text>
</comment>
<protein>
    <submittedName>
        <fullName evidence="5">Substrate-binding domain-containing protein</fullName>
    </submittedName>
</protein>
<dbReference type="SUPFAM" id="SSF53822">
    <property type="entry name" value="Periplasmic binding protein-like I"/>
    <property type="match status" value="1"/>
</dbReference>
<dbReference type="AlphaFoldDB" id="A0A963YRV3"/>
<proteinExistence type="inferred from homology"/>
<evidence type="ECO:0000313" key="6">
    <source>
        <dbReference type="Proteomes" id="UP000708298"/>
    </source>
</evidence>
<evidence type="ECO:0000256" key="3">
    <source>
        <dbReference type="ARBA" id="ARBA00022729"/>
    </source>
</evidence>
<accession>A0A963YRV3</accession>
<dbReference type="RefSeq" id="WP_227320882.1">
    <property type="nucleotide sequence ID" value="NZ_JAESVB010000003.1"/>
</dbReference>
<dbReference type="InterPro" id="IPR028082">
    <property type="entry name" value="Peripla_BP_I"/>
</dbReference>
<name>A0A963YRV3_9PROT</name>
<feature type="domain" description="Periplasmic binding protein" evidence="4">
    <location>
        <begin position="35"/>
        <end position="300"/>
    </location>
</feature>
<dbReference type="PANTHER" id="PTHR46847">
    <property type="entry name" value="D-ALLOSE-BINDING PERIPLASMIC PROTEIN-RELATED"/>
    <property type="match status" value="1"/>
</dbReference>
<gene>
    <name evidence="5" type="ORF">ASILVAE211_08485</name>
</gene>